<dbReference type="Proteomes" id="UP000586918">
    <property type="component" value="Unassembled WGS sequence"/>
</dbReference>
<keyword evidence="2" id="KW-1185">Reference proteome</keyword>
<reference evidence="1 2" key="1">
    <citation type="submission" date="2020-04" db="EMBL/GenBank/DDBJ databases">
        <authorList>
            <person name="Klaysubun C."/>
            <person name="Duangmal K."/>
            <person name="Lipun K."/>
        </authorList>
    </citation>
    <scope>NUCLEOTIDE SEQUENCE [LARGE SCALE GENOMIC DNA]</scope>
    <source>
        <strain evidence="1 2">DSM 45300</strain>
    </source>
</reference>
<proteinExistence type="predicted"/>
<evidence type="ECO:0000313" key="1">
    <source>
        <dbReference type="EMBL" id="NMH90178.1"/>
    </source>
</evidence>
<gene>
    <name evidence="1" type="ORF">HF519_00910</name>
</gene>
<comment type="caution">
    <text evidence="1">The sequence shown here is derived from an EMBL/GenBank/DDBJ whole genome shotgun (WGS) entry which is preliminary data.</text>
</comment>
<accession>A0A848DBX4</accession>
<dbReference type="EMBL" id="JAAXKZ010000002">
    <property type="protein sequence ID" value="NMH90178.1"/>
    <property type="molecule type" value="Genomic_DNA"/>
</dbReference>
<name>A0A848DBX4_9PSEU</name>
<protein>
    <submittedName>
        <fullName evidence="1">Uncharacterized protein</fullName>
    </submittedName>
</protein>
<dbReference type="RefSeq" id="WP_169409674.1">
    <property type="nucleotide sequence ID" value="NZ_JAAXKZ010000002.1"/>
</dbReference>
<evidence type="ECO:0000313" key="2">
    <source>
        <dbReference type="Proteomes" id="UP000586918"/>
    </source>
</evidence>
<sequence>MTNPDPGSGPEDDLAALLALLGHDGAAAPASWFGGDARTRRADTSFGESERAAVGSATGLAVCGHSGVFAGVAHCWFARDGRVYDPHGNPLGAW</sequence>
<organism evidence="1 2">
    <name type="scientific">Pseudonocardia bannensis</name>
    <dbReference type="NCBI Taxonomy" id="630973"/>
    <lineage>
        <taxon>Bacteria</taxon>
        <taxon>Bacillati</taxon>
        <taxon>Actinomycetota</taxon>
        <taxon>Actinomycetes</taxon>
        <taxon>Pseudonocardiales</taxon>
        <taxon>Pseudonocardiaceae</taxon>
        <taxon>Pseudonocardia</taxon>
    </lineage>
</organism>
<dbReference type="AlphaFoldDB" id="A0A848DBX4"/>